<dbReference type="RefSeq" id="WP_012121823.1">
    <property type="nucleotide sequence ID" value="NC_009767.1"/>
</dbReference>
<reference evidence="1 2" key="1">
    <citation type="submission" date="2007-08" db="EMBL/GenBank/DDBJ databases">
        <title>Complete sequence of Roseiflexus castenholzii DSM 13941.</title>
        <authorList>
            <consortium name="US DOE Joint Genome Institute"/>
            <person name="Copeland A."/>
            <person name="Lucas S."/>
            <person name="Lapidus A."/>
            <person name="Barry K."/>
            <person name="Glavina del Rio T."/>
            <person name="Dalin E."/>
            <person name="Tice H."/>
            <person name="Pitluck S."/>
            <person name="Thompson L.S."/>
            <person name="Brettin T."/>
            <person name="Bruce D."/>
            <person name="Detter J.C."/>
            <person name="Han C."/>
            <person name="Tapia R."/>
            <person name="Schmutz J."/>
            <person name="Larimer F."/>
            <person name="Land M."/>
            <person name="Hauser L."/>
            <person name="Kyrpides N."/>
            <person name="Mikhailova N."/>
            <person name="Bryant D.A."/>
            <person name="Hanada S."/>
            <person name="Tsukatani Y."/>
            <person name="Richardson P."/>
        </authorList>
    </citation>
    <scope>NUCLEOTIDE SEQUENCE [LARGE SCALE GENOMIC DNA]</scope>
    <source>
        <strain evidence="2">DSM 13941 / HLO8</strain>
    </source>
</reference>
<dbReference type="OrthoDB" id="136879at2"/>
<evidence type="ECO:0000313" key="2">
    <source>
        <dbReference type="Proteomes" id="UP000000263"/>
    </source>
</evidence>
<name>A7NPA3_ROSCS</name>
<dbReference type="KEGG" id="rca:Rcas_3349"/>
<organism evidence="1 2">
    <name type="scientific">Roseiflexus castenholzii (strain DSM 13941 / HLO8)</name>
    <dbReference type="NCBI Taxonomy" id="383372"/>
    <lineage>
        <taxon>Bacteria</taxon>
        <taxon>Bacillati</taxon>
        <taxon>Chloroflexota</taxon>
        <taxon>Chloroflexia</taxon>
        <taxon>Chloroflexales</taxon>
        <taxon>Roseiflexineae</taxon>
        <taxon>Roseiflexaceae</taxon>
        <taxon>Roseiflexus</taxon>
    </lineage>
</organism>
<dbReference type="STRING" id="383372.Rcas_3349"/>
<gene>
    <name evidence="1" type="ordered locus">Rcas_3349</name>
</gene>
<dbReference type="EMBL" id="CP000804">
    <property type="protein sequence ID" value="ABU59399.1"/>
    <property type="molecule type" value="Genomic_DNA"/>
</dbReference>
<accession>A7NPA3</accession>
<sequence>MSFEQIIRQYGDDLYRLAILLTPDPAAAHALLRRVARSFRECDPASVLNVAQALHELAHTRHNSLRRNRLPGWVGAPGVTAEDAPLLATIARLPHAQRLALGMAALHSFDAEERSSYTIAGQEWRTLVRDALLSLLPVIDPAIDRSMFDPDQAPEECRPVRAALTLDPTVVHASSTMRGHLALCAMCRQAARDWRSVVMQVEETLRGALRPIRLPEDVAAQTIAAARPDPRPIRRRLIESRWLRRAFLPLAVMFLIALIIWPRGQVEEESPPTAPILSLHELIERAEQTLYAPSPGEGGWQGGYLIRWTFADQTYAYLRGDLWIDRETGQHRIQLVHQQGGAPYEFQLVDSRSQAWYAVAPAYSATLGLPLEGEESWGIRASADADMRQRLLQARLNSGAWVTPRLYLAQAHTAELQRWGRRQLDDGTQVEVIGFRGVSLPGFPPDAPNTVDSSATILLVIDGVTGSLREIRELIGPSEGEQVSRTVWAFDGGREVDPRDEARIFGIAFAWNGRGTFTARNEIASPYLPLLPSEAIIPLEQAMREMIVLPDPPSDTVEAILARDLPMIKDEIWSSTTRYIAIYIGAGRRLIIRAAYIADTPAFEAFTSTDVEQLRVGPYGVWLRPGVRWNYRVLIVDGQSPLWKAPGDEGGRYLPLQPLVVDVRPPLEAASRSGDEMPQRQKSVGDVQPFPLESMASLDIEAQGYTRAEVLKIVASLGVITPQRYEEQRAFFLADATDSTPR</sequence>
<dbReference type="HOGENOM" id="CLU_374229_0_0_0"/>
<dbReference type="Proteomes" id="UP000000263">
    <property type="component" value="Chromosome"/>
</dbReference>
<proteinExistence type="predicted"/>
<protein>
    <submittedName>
        <fullName evidence="1">Uncharacterized protein</fullName>
    </submittedName>
</protein>
<dbReference type="AlphaFoldDB" id="A7NPA3"/>
<evidence type="ECO:0000313" key="1">
    <source>
        <dbReference type="EMBL" id="ABU59399.1"/>
    </source>
</evidence>
<dbReference type="eggNOG" id="ENOG502ZUM9">
    <property type="taxonomic scope" value="Bacteria"/>
</dbReference>
<keyword evidence="2" id="KW-1185">Reference proteome</keyword>